<organism evidence="18 19">
    <name type="scientific">Phormidesmis priestleyi ULC007</name>
    <dbReference type="NCBI Taxonomy" id="1920490"/>
    <lineage>
        <taxon>Bacteria</taxon>
        <taxon>Bacillati</taxon>
        <taxon>Cyanobacteriota</taxon>
        <taxon>Cyanophyceae</taxon>
        <taxon>Leptolyngbyales</taxon>
        <taxon>Leptolyngbyaceae</taxon>
        <taxon>Phormidesmis</taxon>
    </lineage>
</organism>
<evidence type="ECO:0000313" key="18">
    <source>
        <dbReference type="EMBL" id="PSB20134.1"/>
    </source>
</evidence>
<name>A0A2T1DI71_9CYAN</name>
<comment type="catalytic activity">
    <reaction evidence="1">
        <text>ATP + protein L-histidine = ADP + protein N-phospho-L-histidine.</text>
        <dbReference type="EC" id="2.7.13.3"/>
    </reaction>
</comment>
<proteinExistence type="inferred from homology"/>
<dbReference type="GO" id="GO:0016020">
    <property type="term" value="C:membrane"/>
    <property type="evidence" value="ECO:0007669"/>
    <property type="project" value="UniProtKB-SubCell"/>
</dbReference>
<evidence type="ECO:0000256" key="1">
    <source>
        <dbReference type="ARBA" id="ARBA00000085"/>
    </source>
</evidence>
<keyword evidence="5 14" id="KW-0597">Phosphoprotein</keyword>
<dbReference type="GO" id="GO:0000155">
    <property type="term" value="F:phosphorelay sensor kinase activity"/>
    <property type="evidence" value="ECO:0007669"/>
    <property type="project" value="InterPro"/>
</dbReference>
<dbReference type="CDD" id="cd16922">
    <property type="entry name" value="HATPase_EvgS-ArcB-TorS-like"/>
    <property type="match status" value="1"/>
</dbReference>
<dbReference type="CDD" id="cd00082">
    <property type="entry name" value="HisKA"/>
    <property type="match status" value="1"/>
</dbReference>
<feature type="domain" description="Response regulatory" evidence="17">
    <location>
        <begin position="443"/>
        <end position="559"/>
    </location>
</feature>
<feature type="domain" description="Response regulatory" evidence="17">
    <location>
        <begin position="5"/>
        <end position="128"/>
    </location>
</feature>
<keyword evidence="7" id="KW-0547">Nucleotide-binding</keyword>
<dbReference type="PANTHER" id="PTHR43047:SF64">
    <property type="entry name" value="HISTIDINE KINASE CONTAINING CHEY-HOMOLOGOUS RECEIVER DOMAIN AND PAS DOMAIN-RELATED"/>
    <property type="match status" value="1"/>
</dbReference>
<dbReference type="SUPFAM" id="SSF47384">
    <property type="entry name" value="Homodimeric domain of signal transducing histidine kinase"/>
    <property type="match status" value="1"/>
</dbReference>
<dbReference type="AlphaFoldDB" id="A0A2T1DI71"/>
<feature type="modified residue" description="4-aspartylphosphate" evidence="14">
    <location>
        <position position="62"/>
    </location>
</feature>
<accession>A0A2T1DI71</accession>
<keyword evidence="19" id="KW-1185">Reference proteome</keyword>
<dbReference type="Pfam" id="PF00512">
    <property type="entry name" value="HisKA"/>
    <property type="match status" value="1"/>
</dbReference>
<dbReference type="SMART" id="SM00387">
    <property type="entry name" value="HATPase_c"/>
    <property type="match status" value="1"/>
</dbReference>
<sequence length="645" mass="71594">MTKLAILCVDDEAVVLESLKEQLKRPFGKDFYIEIAESSEDALAIIQELQADQIEVALVISDQIMPGMKGDEFLIKVHDRFPKTLKILLTGQASAEAVGNAVNHARLYRYIAKPWDQTDLSLTVTEALRRYQQDQQLAQQNQQLQRVNQELAQLNASLEQKVSDRTAQLVAVNQQLHHAKEIAEVANRAKSAFLANMSHELRTPLNGILGYSQILMRDEAIAPKPKDGIRVIHQSGTHLLTLINDILDLSKIEAQKLELMPQEFAFDAFLTDMVNLFQPKADQKEIVFHLVTEGQIPQIVQADQKRLRQILFNLLGNAIKFTDQGCVTLTVIGSVQFDQRLTPYTLTFEIKDTGIGIASEALDRIFLPFEQVGDHSQQEGTGLGLSITQKLVSLMGGTLQVESLNQGSRFWFTLTLPGMSDAIAPSYALPSQIITGYQGTPKTILVIDDLSDNRAVVVGMLTPIGFNLLEASDGQTGLEIALAQSPDLIISDLTMPKMGGFELIRQLQNDPRSRPIPIVASTASVSQDDRLRCQTAGYQDFLAKPIQLDELLAILQRHLNLIWIEQAAPIAESLTDSIVVPPSEELVLLYQAAQIGHIEQITQEVLRLKALSPTYHGFAVKLLTLAEQFDDVGITKFVEPYVRKA</sequence>
<evidence type="ECO:0000256" key="15">
    <source>
        <dbReference type="SAM" id="Coils"/>
    </source>
</evidence>
<dbReference type="SUPFAM" id="SSF52172">
    <property type="entry name" value="CheY-like"/>
    <property type="match status" value="2"/>
</dbReference>
<dbReference type="EC" id="2.7.13.3" evidence="4"/>
<dbReference type="SUPFAM" id="SSF55874">
    <property type="entry name" value="ATPase domain of HSP90 chaperone/DNA topoisomerase II/histidine kinase"/>
    <property type="match status" value="1"/>
</dbReference>
<evidence type="ECO:0000256" key="2">
    <source>
        <dbReference type="ARBA" id="ARBA00004370"/>
    </source>
</evidence>
<keyword evidence="9" id="KW-0067">ATP-binding</keyword>
<dbReference type="GO" id="GO:0005524">
    <property type="term" value="F:ATP binding"/>
    <property type="evidence" value="ECO:0007669"/>
    <property type="project" value="UniProtKB-KW"/>
</dbReference>
<dbReference type="FunFam" id="1.10.287.130:FF:000038">
    <property type="entry name" value="Sensory transduction histidine kinase"/>
    <property type="match status" value="1"/>
</dbReference>
<dbReference type="Proteomes" id="UP000238634">
    <property type="component" value="Unassembled WGS sequence"/>
</dbReference>
<evidence type="ECO:0000256" key="12">
    <source>
        <dbReference type="ARBA" id="ARBA00023306"/>
    </source>
</evidence>
<dbReference type="PANTHER" id="PTHR43047">
    <property type="entry name" value="TWO-COMPONENT HISTIDINE PROTEIN KINASE"/>
    <property type="match status" value="1"/>
</dbReference>
<dbReference type="PRINTS" id="PR00344">
    <property type="entry name" value="BCTRLSENSOR"/>
</dbReference>
<evidence type="ECO:0000256" key="13">
    <source>
        <dbReference type="ARBA" id="ARBA00074306"/>
    </source>
</evidence>
<dbReference type="InterPro" id="IPR036890">
    <property type="entry name" value="HATPase_C_sf"/>
</dbReference>
<keyword evidence="8 18" id="KW-0418">Kinase</keyword>
<dbReference type="SMART" id="SM00448">
    <property type="entry name" value="REC"/>
    <property type="match status" value="2"/>
</dbReference>
<keyword evidence="12" id="KW-0131">Cell cycle</keyword>
<keyword evidence="11" id="KW-0472">Membrane</keyword>
<dbReference type="EMBL" id="PVWG01000007">
    <property type="protein sequence ID" value="PSB20134.1"/>
    <property type="molecule type" value="Genomic_DNA"/>
</dbReference>
<evidence type="ECO:0000256" key="11">
    <source>
        <dbReference type="ARBA" id="ARBA00023136"/>
    </source>
</evidence>
<dbReference type="PROSITE" id="PS50110">
    <property type="entry name" value="RESPONSE_REGULATORY"/>
    <property type="match status" value="2"/>
</dbReference>
<evidence type="ECO:0000256" key="9">
    <source>
        <dbReference type="ARBA" id="ARBA00022840"/>
    </source>
</evidence>
<dbReference type="FunFam" id="3.30.565.10:FF:000010">
    <property type="entry name" value="Sensor histidine kinase RcsC"/>
    <property type="match status" value="1"/>
</dbReference>
<keyword evidence="6" id="KW-0808">Transferase</keyword>
<dbReference type="CDD" id="cd17546">
    <property type="entry name" value="REC_hyHK_CKI1_RcsC-like"/>
    <property type="match status" value="1"/>
</dbReference>
<dbReference type="Gene3D" id="1.10.287.130">
    <property type="match status" value="1"/>
</dbReference>
<keyword evidence="10" id="KW-0902">Two-component regulatory system</keyword>
<reference evidence="18 19" key="1">
    <citation type="submission" date="2018-02" db="EMBL/GenBank/DDBJ databases">
        <authorList>
            <person name="Cohen D.B."/>
            <person name="Kent A.D."/>
        </authorList>
    </citation>
    <scope>NUCLEOTIDE SEQUENCE [LARGE SCALE GENOMIC DNA]</scope>
    <source>
        <strain evidence="18 19">ULC007</strain>
    </source>
</reference>
<keyword evidence="15" id="KW-0175">Coiled coil</keyword>
<evidence type="ECO:0000256" key="14">
    <source>
        <dbReference type="PROSITE-ProRule" id="PRU00169"/>
    </source>
</evidence>
<evidence type="ECO:0000313" key="19">
    <source>
        <dbReference type="Proteomes" id="UP000238634"/>
    </source>
</evidence>
<gene>
    <name evidence="18" type="ORF">C7B65_08760</name>
</gene>
<feature type="coiled-coil region" evidence="15">
    <location>
        <begin position="130"/>
        <end position="164"/>
    </location>
</feature>
<dbReference type="Pfam" id="PF00072">
    <property type="entry name" value="Response_reg"/>
    <property type="match status" value="2"/>
</dbReference>
<evidence type="ECO:0000256" key="5">
    <source>
        <dbReference type="ARBA" id="ARBA00022553"/>
    </source>
</evidence>
<dbReference type="CDD" id="cd17569">
    <property type="entry name" value="REC_HupR-like"/>
    <property type="match status" value="1"/>
</dbReference>
<evidence type="ECO:0000259" key="16">
    <source>
        <dbReference type="PROSITE" id="PS50109"/>
    </source>
</evidence>
<dbReference type="SMART" id="SM00388">
    <property type="entry name" value="HisKA"/>
    <property type="match status" value="1"/>
</dbReference>
<evidence type="ECO:0000256" key="6">
    <source>
        <dbReference type="ARBA" id="ARBA00022679"/>
    </source>
</evidence>
<comment type="caution">
    <text evidence="18">The sequence shown here is derived from an EMBL/GenBank/DDBJ whole genome shotgun (WGS) entry which is preliminary data.</text>
</comment>
<dbReference type="InterPro" id="IPR005467">
    <property type="entry name" value="His_kinase_dom"/>
</dbReference>
<comment type="subcellular location">
    <subcellularLocation>
        <location evidence="2">Membrane</location>
    </subcellularLocation>
</comment>
<evidence type="ECO:0000256" key="7">
    <source>
        <dbReference type="ARBA" id="ARBA00022741"/>
    </source>
</evidence>
<dbReference type="InterPro" id="IPR001789">
    <property type="entry name" value="Sig_transdc_resp-reg_receiver"/>
</dbReference>
<evidence type="ECO:0000259" key="17">
    <source>
        <dbReference type="PROSITE" id="PS50110"/>
    </source>
</evidence>
<dbReference type="InterPro" id="IPR036097">
    <property type="entry name" value="HisK_dim/P_sf"/>
</dbReference>
<dbReference type="PROSITE" id="PS50109">
    <property type="entry name" value="HIS_KIN"/>
    <property type="match status" value="1"/>
</dbReference>
<dbReference type="InterPro" id="IPR011006">
    <property type="entry name" value="CheY-like_superfamily"/>
</dbReference>
<evidence type="ECO:0000256" key="8">
    <source>
        <dbReference type="ARBA" id="ARBA00022777"/>
    </source>
</evidence>
<dbReference type="InterPro" id="IPR003661">
    <property type="entry name" value="HisK_dim/P_dom"/>
</dbReference>
<dbReference type="Pfam" id="PF02518">
    <property type="entry name" value="HATPase_c"/>
    <property type="match status" value="1"/>
</dbReference>
<evidence type="ECO:0000256" key="4">
    <source>
        <dbReference type="ARBA" id="ARBA00012438"/>
    </source>
</evidence>
<dbReference type="STRING" id="1920490.GCA_001895925_03754"/>
<dbReference type="RefSeq" id="WP_073070800.1">
    <property type="nucleotide sequence ID" value="NZ_MPPI01000009.1"/>
</dbReference>
<comment type="similarity">
    <text evidence="3">In the N-terminal section; belongs to the phytochrome family.</text>
</comment>
<dbReference type="InterPro" id="IPR004358">
    <property type="entry name" value="Sig_transdc_His_kin-like_C"/>
</dbReference>
<dbReference type="Gene3D" id="3.40.50.2300">
    <property type="match status" value="2"/>
</dbReference>
<dbReference type="InterPro" id="IPR003594">
    <property type="entry name" value="HATPase_dom"/>
</dbReference>
<feature type="modified residue" description="4-aspartylphosphate" evidence="14">
    <location>
        <position position="492"/>
    </location>
</feature>
<evidence type="ECO:0000256" key="10">
    <source>
        <dbReference type="ARBA" id="ARBA00023012"/>
    </source>
</evidence>
<protein>
    <recommendedName>
        <fullName evidence="13">Circadian input-output histidine kinase CikA</fullName>
        <ecNumber evidence="4">2.7.13.3</ecNumber>
    </recommendedName>
</protein>
<dbReference type="OrthoDB" id="568844at2"/>
<feature type="domain" description="Histidine kinase" evidence="16">
    <location>
        <begin position="196"/>
        <end position="418"/>
    </location>
</feature>
<reference evidence="18 19" key="2">
    <citation type="submission" date="2018-03" db="EMBL/GenBank/DDBJ databases">
        <title>The ancient ancestry and fast evolution of plastids.</title>
        <authorList>
            <person name="Moore K.R."/>
            <person name="Magnabosco C."/>
            <person name="Momper L."/>
            <person name="Gold D.A."/>
            <person name="Bosak T."/>
            <person name="Fournier G.P."/>
        </authorList>
    </citation>
    <scope>NUCLEOTIDE SEQUENCE [LARGE SCALE GENOMIC DNA]</scope>
    <source>
        <strain evidence="18 19">ULC007</strain>
    </source>
</reference>
<evidence type="ECO:0000256" key="3">
    <source>
        <dbReference type="ARBA" id="ARBA00006402"/>
    </source>
</evidence>
<dbReference type="Gene3D" id="3.30.565.10">
    <property type="entry name" value="Histidine kinase-like ATPase, C-terminal domain"/>
    <property type="match status" value="1"/>
</dbReference>